<dbReference type="Gene3D" id="1.10.260.40">
    <property type="entry name" value="lambda repressor-like DNA-binding domains"/>
    <property type="match status" value="1"/>
</dbReference>
<evidence type="ECO:0000313" key="3">
    <source>
        <dbReference type="Proteomes" id="UP000095395"/>
    </source>
</evidence>
<dbReference type="SUPFAM" id="SSF47413">
    <property type="entry name" value="lambda repressor-like DNA-binding domains"/>
    <property type="match status" value="1"/>
</dbReference>
<evidence type="ECO:0000259" key="1">
    <source>
        <dbReference type="PROSITE" id="PS50943"/>
    </source>
</evidence>
<accession>A0A174B3E3</accession>
<name>A0A174B3E3_9FIRM</name>
<protein>
    <submittedName>
        <fullName evidence="2">Transcriptional regulator, y4mF family</fullName>
    </submittedName>
</protein>
<dbReference type="AlphaFoldDB" id="A0A174B3E3"/>
<feature type="domain" description="HTH cro/C1-type" evidence="1">
    <location>
        <begin position="10"/>
        <end position="41"/>
    </location>
</feature>
<dbReference type="EMBL" id="CYYR01000010">
    <property type="protein sequence ID" value="CUN94138.1"/>
    <property type="molecule type" value="Genomic_DNA"/>
</dbReference>
<reference evidence="2 3" key="1">
    <citation type="submission" date="2015-09" db="EMBL/GenBank/DDBJ databases">
        <authorList>
            <consortium name="Pathogen Informatics"/>
        </authorList>
    </citation>
    <scope>NUCLEOTIDE SEQUENCE [LARGE SCALE GENOMIC DNA]</scope>
    <source>
        <strain evidence="2 3">2789STDY5608835</strain>
    </source>
</reference>
<dbReference type="Proteomes" id="UP000095395">
    <property type="component" value="Unassembled WGS sequence"/>
</dbReference>
<dbReference type="PROSITE" id="PS50943">
    <property type="entry name" value="HTH_CROC1"/>
    <property type="match status" value="1"/>
</dbReference>
<dbReference type="GO" id="GO:0003677">
    <property type="term" value="F:DNA binding"/>
    <property type="evidence" value="ECO:0007669"/>
    <property type="project" value="InterPro"/>
</dbReference>
<dbReference type="Pfam" id="PF01381">
    <property type="entry name" value="HTH_3"/>
    <property type="match status" value="1"/>
</dbReference>
<dbReference type="CDD" id="cd00093">
    <property type="entry name" value="HTH_XRE"/>
    <property type="match status" value="1"/>
</dbReference>
<gene>
    <name evidence="2" type="ORF">ERS852392_01749</name>
</gene>
<organism evidence="2 3">
    <name type="scientific">Roseburia inulinivorans</name>
    <dbReference type="NCBI Taxonomy" id="360807"/>
    <lineage>
        <taxon>Bacteria</taxon>
        <taxon>Bacillati</taxon>
        <taxon>Bacillota</taxon>
        <taxon>Clostridia</taxon>
        <taxon>Lachnospirales</taxon>
        <taxon>Lachnospiraceae</taxon>
        <taxon>Roseburia</taxon>
    </lineage>
</organism>
<sequence length="45" mass="5280">MEKEKIGKYIRKKRIEKGMTQQQLAEKIQVTEKAVSRWETGVSQS</sequence>
<evidence type="ECO:0000313" key="2">
    <source>
        <dbReference type="EMBL" id="CUN94138.1"/>
    </source>
</evidence>
<dbReference type="InterPro" id="IPR001387">
    <property type="entry name" value="Cro/C1-type_HTH"/>
</dbReference>
<dbReference type="RefSeq" id="WP_055302042.1">
    <property type="nucleotide sequence ID" value="NZ_CYYR01000010.1"/>
</dbReference>
<dbReference type="InterPro" id="IPR010982">
    <property type="entry name" value="Lambda_DNA-bd_dom_sf"/>
</dbReference>
<proteinExistence type="predicted"/>